<reference evidence="3" key="1">
    <citation type="journal article" date="2020" name="Nature">
        <title>Giant virus diversity and host interactions through global metagenomics.</title>
        <authorList>
            <person name="Schulz F."/>
            <person name="Roux S."/>
            <person name="Paez-Espino D."/>
            <person name="Jungbluth S."/>
            <person name="Walsh D.A."/>
            <person name="Denef V.J."/>
            <person name="McMahon K.D."/>
            <person name="Konstantinidis K.T."/>
            <person name="Eloe-Fadrosh E.A."/>
            <person name="Kyrpides N.C."/>
            <person name="Woyke T."/>
        </authorList>
    </citation>
    <scope>NUCLEOTIDE SEQUENCE</scope>
    <source>
        <strain evidence="3">GVMAG-S-1101169-75</strain>
    </source>
</reference>
<dbReference type="Pfam" id="PF00293">
    <property type="entry name" value="NUDIX"/>
    <property type="match status" value="1"/>
</dbReference>
<protein>
    <recommendedName>
        <fullName evidence="2">Nudix hydrolase domain-containing protein</fullName>
    </recommendedName>
</protein>
<evidence type="ECO:0000313" key="3">
    <source>
        <dbReference type="EMBL" id="QHU11738.1"/>
    </source>
</evidence>
<evidence type="ECO:0000259" key="2">
    <source>
        <dbReference type="PROSITE" id="PS51462"/>
    </source>
</evidence>
<organism evidence="3">
    <name type="scientific">viral metagenome</name>
    <dbReference type="NCBI Taxonomy" id="1070528"/>
    <lineage>
        <taxon>unclassified sequences</taxon>
        <taxon>metagenomes</taxon>
        <taxon>organismal metagenomes</taxon>
    </lineage>
</organism>
<dbReference type="GO" id="GO:0016787">
    <property type="term" value="F:hydrolase activity"/>
    <property type="evidence" value="ECO:0007669"/>
    <property type="project" value="UniProtKB-KW"/>
</dbReference>
<keyword evidence="1" id="KW-0378">Hydrolase</keyword>
<accession>A0A6C0K664</accession>
<dbReference type="PROSITE" id="PS51462">
    <property type="entry name" value="NUDIX"/>
    <property type="match status" value="1"/>
</dbReference>
<dbReference type="AlphaFoldDB" id="A0A6C0K664"/>
<dbReference type="InterPro" id="IPR020084">
    <property type="entry name" value="NUDIX_hydrolase_CS"/>
</dbReference>
<dbReference type="EMBL" id="MN740789">
    <property type="protein sequence ID" value="QHU11738.1"/>
    <property type="molecule type" value="Genomic_DNA"/>
</dbReference>
<dbReference type="PANTHER" id="PTHR43736:SF1">
    <property type="entry name" value="DIHYDRONEOPTERIN TRIPHOSPHATE DIPHOSPHATASE"/>
    <property type="match status" value="1"/>
</dbReference>
<dbReference type="Gene3D" id="3.90.79.10">
    <property type="entry name" value="Nucleoside Triphosphate Pyrophosphohydrolase"/>
    <property type="match status" value="1"/>
</dbReference>
<feature type="domain" description="Nudix hydrolase" evidence="2">
    <location>
        <begin position="1"/>
        <end position="123"/>
    </location>
</feature>
<dbReference type="InterPro" id="IPR015797">
    <property type="entry name" value="NUDIX_hydrolase-like_dom_sf"/>
</dbReference>
<dbReference type="InterPro" id="IPR020476">
    <property type="entry name" value="Nudix_hydrolase"/>
</dbReference>
<sequence>MIIKKCGIIVRDQSQKYLLVFGKKSGKWSFPKGHQEEGETEEDTALRELKEETGICFTRNDLEDRIRFKNNIYFNVTSSSSGDMMPIHIQDTNEILKTSWFSLPEMLELSKETINYGLKSWLNHMLANDHSIRHTKFVHPMDSLKSTFTGKPIGKYYPTSC</sequence>
<dbReference type="InterPro" id="IPR000086">
    <property type="entry name" value="NUDIX_hydrolase_dom"/>
</dbReference>
<dbReference type="SUPFAM" id="SSF55811">
    <property type="entry name" value="Nudix"/>
    <property type="match status" value="1"/>
</dbReference>
<dbReference type="PRINTS" id="PR00502">
    <property type="entry name" value="NUDIXFAMILY"/>
</dbReference>
<dbReference type="PANTHER" id="PTHR43736">
    <property type="entry name" value="ADP-RIBOSE PYROPHOSPHATASE"/>
    <property type="match status" value="1"/>
</dbReference>
<dbReference type="PROSITE" id="PS00893">
    <property type="entry name" value="NUDIX_BOX"/>
    <property type="match status" value="1"/>
</dbReference>
<name>A0A6C0K664_9ZZZZ</name>
<proteinExistence type="predicted"/>
<evidence type="ECO:0000256" key="1">
    <source>
        <dbReference type="ARBA" id="ARBA00022801"/>
    </source>
</evidence>